<protein>
    <submittedName>
        <fullName evidence="1">Uncharacterized protein</fullName>
    </submittedName>
</protein>
<dbReference type="EMBL" id="MU266351">
    <property type="protein sequence ID" value="KAH7928586.1"/>
    <property type="molecule type" value="Genomic_DNA"/>
</dbReference>
<proteinExistence type="predicted"/>
<keyword evidence="2" id="KW-1185">Reference proteome</keyword>
<evidence type="ECO:0000313" key="1">
    <source>
        <dbReference type="EMBL" id="KAH7928586.1"/>
    </source>
</evidence>
<comment type="caution">
    <text evidence="1">The sequence shown here is derived from an EMBL/GenBank/DDBJ whole genome shotgun (WGS) entry which is preliminary data.</text>
</comment>
<organism evidence="1 2">
    <name type="scientific">Leucogyrophana mollusca</name>
    <dbReference type="NCBI Taxonomy" id="85980"/>
    <lineage>
        <taxon>Eukaryota</taxon>
        <taxon>Fungi</taxon>
        <taxon>Dikarya</taxon>
        <taxon>Basidiomycota</taxon>
        <taxon>Agaricomycotina</taxon>
        <taxon>Agaricomycetes</taxon>
        <taxon>Agaricomycetidae</taxon>
        <taxon>Boletales</taxon>
        <taxon>Boletales incertae sedis</taxon>
        <taxon>Leucogyrophana</taxon>
    </lineage>
</organism>
<accession>A0ACB8BSS4</accession>
<reference evidence="1" key="1">
    <citation type="journal article" date="2021" name="New Phytol.">
        <title>Evolutionary innovations through gain and loss of genes in the ectomycorrhizal Boletales.</title>
        <authorList>
            <person name="Wu G."/>
            <person name="Miyauchi S."/>
            <person name="Morin E."/>
            <person name="Kuo A."/>
            <person name="Drula E."/>
            <person name="Varga T."/>
            <person name="Kohler A."/>
            <person name="Feng B."/>
            <person name="Cao Y."/>
            <person name="Lipzen A."/>
            <person name="Daum C."/>
            <person name="Hundley H."/>
            <person name="Pangilinan J."/>
            <person name="Johnson J."/>
            <person name="Barry K."/>
            <person name="LaButti K."/>
            <person name="Ng V."/>
            <person name="Ahrendt S."/>
            <person name="Min B."/>
            <person name="Choi I.G."/>
            <person name="Park H."/>
            <person name="Plett J.M."/>
            <person name="Magnuson J."/>
            <person name="Spatafora J.W."/>
            <person name="Nagy L.G."/>
            <person name="Henrissat B."/>
            <person name="Grigoriev I.V."/>
            <person name="Yang Z.L."/>
            <person name="Xu J."/>
            <person name="Martin F.M."/>
        </authorList>
    </citation>
    <scope>NUCLEOTIDE SEQUENCE</scope>
    <source>
        <strain evidence="1">KUC20120723A-06</strain>
    </source>
</reference>
<feature type="non-terminal residue" evidence="1">
    <location>
        <position position="60"/>
    </location>
</feature>
<name>A0ACB8BSS4_9AGAM</name>
<gene>
    <name evidence="1" type="ORF">BV22DRAFT_1004514</name>
</gene>
<dbReference type="Proteomes" id="UP000790709">
    <property type="component" value="Unassembled WGS sequence"/>
</dbReference>
<evidence type="ECO:0000313" key="2">
    <source>
        <dbReference type="Proteomes" id="UP000790709"/>
    </source>
</evidence>
<sequence length="60" mass="6902">MHQCLTVPEILLHMCSYVRFDATLLSLAITCKAFREPALDTLYCELKSFANLLRCLPRDI</sequence>